<evidence type="ECO:0000256" key="3">
    <source>
        <dbReference type="SAM" id="SignalP"/>
    </source>
</evidence>
<keyword evidence="3" id="KW-0732">Signal</keyword>
<dbReference type="SMART" id="SM00028">
    <property type="entry name" value="TPR"/>
    <property type="match status" value="5"/>
</dbReference>
<feature type="repeat" description="TPR" evidence="1">
    <location>
        <begin position="43"/>
        <end position="76"/>
    </location>
</feature>
<dbReference type="InterPro" id="IPR036779">
    <property type="entry name" value="LysM_dom_sf"/>
</dbReference>
<dbReference type="SMART" id="SM00257">
    <property type="entry name" value="LysM"/>
    <property type="match status" value="2"/>
</dbReference>
<dbReference type="PANTHER" id="PTHR33734:SF22">
    <property type="entry name" value="MEMBRANE-BOUND LYTIC MUREIN TRANSGLYCOSYLASE D"/>
    <property type="match status" value="1"/>
</dbReference>
<feature type="repeat" description="TPR" evidence="1">
    <location>
        <begin position="77"/>
        <end position="110"/>
    </location>
</feature>
<feature type="domain" description="LysM" evidence="4">
    <location>
        <begin position="463"/>
        <end position="507"/>
    </location>
</feature>
<dbReference type="RefSeq" id="WP_330086794.1">
    <property type="nucleotide sequence ID" value="NZ_JAUGZK010000002.1"/>
</dbReference>
<evidence type="ECO:0000256" key="2">
    <source>
        <dbReference type="SAM" id="MobiDB-lite"/>
    </source>
</evidence>
<dbReference type="InterPro" id="IPR011990">
    <property type="entry name" value="TPR-like_helical_dom_sf"/>
</dbReference>
<protein>
    <submittedName>
        <fullName evidence="5">Type IV pilus biogenesis/stability protein PilW</fullName>
    </submittedName>
</protein>
<dbReference type="InterPro" id="IPR019734">
    <property type="entry name" value="TPR_rpt"/>
</dbReference>
<dbReference type="PROSITE" id="PS51257">
    <property type="entry name" value="PROKAR_LIPOPROTEIN"/>
    <property type="match status" value="1"/>
</dbReference>
<evidence type="ECO:0000256" key="1">
    <source>
        <dbReference type="PROSITE-ProRule" id="PRU00339"/>
    </source>
</evidence>
<dbReference type="Pfam" id="PF14559">
    <property type="entry name" value="TPR_19"/>
    <property type="match status" value="1"/>
</dbReference>
<dbReference type="PROSITE" id="PS50005">
    <property type="entry name" value="TPR"/>
    <property type="match status" value="2"/>
</dbReference>
<dbReference type="SUPFAM" id="SSF48452">
    <property type="entry name" value="TPR-like"/>
    <property type="match status" value="1"/>
</dbReference>
<dbReference type="Pfam" id="PF01476">
    <property type="entry name" value="LysM"/>
    <property type="match status" value="2"/>
</dbReference>
<dbReference type="EMBL" id="JAUGZK010000002">
    <property type="protein sequence ID" value="MEE2023446.1"/>
    <property type="molecule type" value="Genomic_DNA"/>
</dbReference>
<dbReference type="CDD" id="cd00118">
    <property type="entry name" value="LysM"/>
    <property type="match status" value="2"/>
</dbReference>
<proteinExistence type="predicted"/>
<sequence>MQKLSVSMFVVSALVLSACVSESTYVGSERPVQQRQVDNTEAARTRMSLGLNYLQRGENAQAIFNLERARILAPNLPEVYNALAYYYQSVNEAEQAEAAYKQALARDADNPDTYNNYGAFLCQQEKYDEAEVLLLTAIRRPGYIRVSESYENLALCQLQQNNFSRAQHYLESAVLHSSNRISSLLNLAALDYAMGRHQRARQHLTRIQRLGHVSADTALLSFLLADKELDSETQKNARELLLQVYPDSRAARLLREGRVQDTEFEQLRERYKTYLLSSVEIPAAVVAEAPVSQPQIRIVRREQTATQATEGASSVSLSPQAAASSVAVTSNETSLIADSLSSFSGTQPRVTEPSVTRLQPEPQPDVLSEMSSMQHSIAETAAFELTSLTRSLQLFEPSEALSDATIPAKENESAPAINGHDPVNELLARSAVHDSEPKDLHSLPTAQRDDDQAMQEYSSDGVAYHLVQQGESLFAISMQYNIRLEKLQLWNQLSPAATIRTGQKIWLAEPAPAPVTEVVAVERPDFHVVERGDTLFSISMHYNVRLAQLLHWNNLTKESRVYVGQHIYLINPADLNHDN</sequence>
<dbReference type="InterPro" id="IPR013360">
    <property type="entry name" value="Pilus_4_PilW"/>
</dbReference>
<dbReference type="SUPFAM" id="SSF54106">
    <property type="entry name" value="LysM domain"/>
    <property type="match status" value="2"/>
</dbReference>
<dbReference type="NCBIfam" id="TIGR02521">
    <property type="entry name" value="type_IV_pilW"/>
    <property type="match status" value="1"/>
</dbReference>
<comment type="caution">
    <text evidence="5">The sequence shown here is derived from an EMBL/GenBank/DDBJ whole genome shotgun (WGS) entry which is preliminary data.</text>
</comment>
<accession>A0ABU7JCN4</accession>
<dbReference type="Gene3D" id="3.10.350.10">
    <property type="entry name" value="LysM domain"/>
    <property type="match status" value="2"/>
</dbReference>
<dbReference type="Gene3D" id="1.25.40.10">
    <property type="entry name" value="Tetratricopeptide repeat domain"/>
    <property type="match status" value="1"/>
</dbReference>
<dbReference type="Proteomes" id="UP001339167">
    <property type="component" value="Unassembled WGS sequence"/>
</dbReference>
<dbReference type="InterPro" id="IPR018392">
    <property type="entry name" value="LysM"/>
</dbReference>
<gene>
    <name evidence="5" type="primary">pilW</name>
    <name evidence="5" type="ORF">QWF21_04240</name>
</gene>
<evidence type="ECO:0000259" key="4">
    <source>
        <dbReference type="PROSITE" id="PS51782"/>
    </source>
</evidence>
<reference evidence="5 6" key="1">
    <citation type="submission" date="2023-06" db="EMBL/GenBank/DDBJ databases">
        <title>Alkalimonas sp., MEB004 an alkaliphilic bacterium isolated from Lonar Lake, India.</title>
        <authorList>
            <person name="Joshi A."/>
            <person name="Thite S."/>
        </authorList>
    </citation>
    <scope>NUCLEOTIDE SEQUENCE [LARGE SCALE GENOMIC DNA]</scope>
    <source>
        <strain evidence="5 6">MEB004</strain>
    </source>
</reference>
<feature type="compositionally biased region" description="Polar residues" evidence="2">
    <location>
        <begin position="339"/>
        <end position="357"/>
    </location>
</feature>
<organism evidence="5 6">
    <name type="scientific">Alkalimonas mucilaginosa</name>
    <dbReference type="NCBI Taxonomy" id="3057676"/>
    <lineage>
        <taxon>Bacteria</taxon>
        <taxon>Pseudomonadati</taxon>
        <taxon>Pseudomonadota</taxon>
        <taxon>Gammaproteobacteria</taxon>
        <taxon>Alkalimonas</taxon>
    </lineage>
</organism>
<evidence type="ECO:0000313" key="5">
    <source>
        <dbReference type="EMBL" id="MEE2023446.1"/>
    </source>
</evidence>
<feature type="signal peptide" evidence="3">
    <location>
        <begin position="1"/>
        <end position="18"/>
    </location>
</feature>
<keyword evidence="1" id="KW-0802">TPR repeat</keyword>
<feature type="domain" description="LysM" evidence="4">
    <location>
        <begin position="525"/>
        <end position="569"/>
    </location>
</feature>
<dbReference type="PROSITE" id="PS51782">
    <property type="entry name" value="LYSM"/>
    <property type="match status" value="2"/>
</dbReference>
<feature type="chain" id="PRO_5045293729" evidence="3">
    <location>
        <begin position="19"/>
        <end position="579"/>
    </location>
</feature>
<keyword evidence="6" id="KW-1185">Reference proteome</keyword>
<feature type="region of interest" description="Disordered" evidence="2">
    <location>
        <begin position="339"/>
        <end position="366"/>
    </location>
</feature>
<name>A0ABU7JCN4_9GAMM</name>
<evidence type="ECO:0000313" key="6">
    <source>
        <dbReference type="Proteomes" id="UP001339167"/>
    </source>
</evidence>
<dbReference type="PANTHER" id="PTHR33734">
    <property type="entry name" value="LYSM DOMAIN-CONTAINING GPI-ANCHORED PROTEIN 2"/>
    <property type="match status" value="1"/>
</dbReference>